<accession>A0A0F9RZ27</accession>
<reference evidence="1" key="1">
    <citation type="journal article" date="2015" name="Nature">
        <title>Complex archaea that bridge the gap between prokaryotes and eukaryotes.</title>
        <authorList>
            <person name="Spang A."/>
            <person name="Saw J.H."/>
            <person name="Jorgensen S.L."/>
            <person name="Zaremba-Niedzwiedzka K."/>
            <person name="Martijn J."/>
            <person name="Lind A.E."/>
            <person name="van Eijk R."/>
            <person name="Schleper C."/>
            <person name="Guy L."/>
            <person name="Ettema T.J."/>
        </authorList>
    </citation>
    <scope>NUCLEOTIDE SEQUENCE</scope>
</reference>
<comment type="caution">
    <text evidence="1">The sequence shown here is derived from an EMBL/GenBank/DDBJ whole genome shotgun (WGS) entry which is preliminary data.</text>
</comment>
<proteinExistence type="predicted"/>
<dbReference type="AlphaFoldDB" id="A0A0F9RZ27"/>
<evidence type="ECO:0000313" key="1">
    <source>
        <dbReference type="EMBL" id="KKN60134.1"/>
    </source>
</evidence>
<gene>
    <name evidence="1" type="ORF">LCGC14_0535120</name>
</gene>
<protein>
    <recommendedName>
        <fullName evidence="2">ASCH domain-containing protein</fullName>
    </recommendedName>
</protein>
<evidence type="ECO:0008006" key="2">
    <source>
        <dbReference type="Google" id="ProtNLM"/>
    </source>
</evidence>
<dbReference type="EMBL" id="LAZR01000704">
    <property type="protein sequence ID" value="KKN60134.1"/>
    <property type="molecule type" value="Genomic_DNA"/>
</dbReference>
<name>A0A0F9RZ27_9ZZZZ</name>
<sequence length="98" mass="11289">MEIKIPFNAWSKARVLDGRKICTSRTKIYGAIGDWFFVGDSRYQLNGVVAFTTHTILYYLFKAEGAVSRDELNDVFNTIFRKGPVPSIMYVHFFEVVN</sequence>
<organism evidence="1">
    <name type="scientific">marine sediment metagenome</name>
    <dbReference type="NCBI Taxonomy" id="412755"/>
    <lineage>
        <taxon>unclassified sequences</taxon>
        <taxon>metagenomes</taxon>
        <taxon>ecological metagenomes</taxon>
    </lineage>
</organism>